<accession>A0ACB6ZM59</accession>
<dbReference type="Proteomes" id="UP000886501">
    <property type="component" value="Unassembled WGS sequence"/>
</dbReference>
<proteinExistence type="predicted"/>
<keyword evidence="2" id="KW-1185">Reference proteome</keyword>
<sequence length="829" mass="93320">MTNHSEYQPISQSVDDEEADVAEPVPSSSASRPRRSSISKKIDLRKLDNAFKRWTESIAQKMKRKKKTEDLNARKEIWRSVFEPYIPPRTPELTAHSMQTKTLDHRPPMSQAEFDALVQGVREAILDGVHPKMIAKGSSGSYFARSKVDGRVQTVGVFKPKDEEPYGRLNPKTTKWLHRQFKWIIPFGRACLIPNLSYISEAAASLLDRRLEMYIVPRTGLVSLSSQAFFYDWIDRTAFKKGKPLPDKIGSLQYFLNGFTDASDFLRKNPFPGRAIAETYADDPHRHKTKAKRILNVLRICCGRTGDEDDFYDEEHEQDHRLFDVSEGLGNRPFYWTTALQDSFREELEKLVILDYLMLNTDRGLDNFMIKCCDIDHEKAPIDTTNTSRVDAPQMSEIRKSNPAISGVVVPPAAIPSMSALGTKAPGTATPNRRQSHIHIAAIDNSLSFPHEHPRGWRSFTYGWLYLPVSIIGRPFSEGTRNHFLPLLTSKSWWEETSWQLRQLFSLDPDFHPKMFNKQLAVIKGQAWNIVQSLKHEDEGPLELTRRQKVLVWNDEVESTHEMFKPEDEDHHESEDPFEDHEDRPSSPHASISTMPLPTPTARLSFGRPRPQRVISGPSRRSADFLNFTRPVSFSTTYSKVHPGTTGVAVLEQMERLDAVEASLKKLGGGVSGEDNPGNADGEVDVTESSPSASTRNNGPSAHISTPGRISRSSSSHTYTYSNDDGVPPIMTASFSGPFSPGGISDGLPAVVEEAPSSSTSEVGDEDLAHMSKSMSYMDARPSSHSRWMSQDGNRPRLEWIIDEGETPKPKMVVVERVETVNAKPFFSW</sequence>
<evidence type="ECO:0000313" key="2">
    <source>
        <dbReference type="Proteomes" id="UP000886501"/>
    </source>
</evidence>
<organism evidence="1 2">
    <name type="scientific">Thelephora ganbajun</name>
    <name type="common">Ganba fungus</name>
    <dbReference type="NCBI Taxonomy" id="370292"/>
    <lineage>
        <taxon>Eukaryota</taxon>
        <taxon>Fungi</taxon>
        <taxon>Dikarya</taxon>
        <taxon>Basidiomycota</taxon>
        <taxon>Agaricomycotina</taxon>
        <taxon>Agaricomycetes</taxon>
        <taxon>Thelephorales</taxon>
        <taxon>Thelephoraceae</taxon>
        <taxon>Thelephora</taxon>
    </lineage>
</organism>
<comment type="caution">
    <text evidence="1">The sequence shown here is derived from an EMBL/GenBank/DDBJ whole genome shotgun (WGS) entry which is preliminary data.</text>
</comment>
<evidence type="ECO:0000313" key="1">
    <source>
        <dbReference type="EMBL" id="KAF9650860.1"/>
    </source>
</evidence>
<name>A0ACB6ZM59_THEGA</name>
<dbReference type="EMBL" id="MU117980">
    <property type="protein sequence ID" value="KAF9650860.1"/>
    <property type="molecule type" value="Genomic_DNA"/>
</dbReference>
<gene>
    <name evidence="1" type="ORF">BDM02DRAFT_3092313</name>
</gene>
<reference evidence="1" key="2">
    <citation type="journal article" date="2020" name="Nat. Commun.">
        <title>Large-scale genome sequencing of mycorrhizal fungi provides insights into the early evolution of symbiotic traits.</title>
        <authorList>
            <person name="Miyauchi S."/>
            <person name="Kiss E."/>
            <person name="Kuo A."/>
            <person name="Drula E."/>
            <person name="Kohler A."/>
            <person name="Sanchez-Garcia M."/>
            <person name="Morin E."/>
            <person name="Andreopoulos B."/>
            <person name="Barry K.W."/>
            <person name="Bonito G."/>
            <person name="Buee M."/>
            <person name="Carver A."/>
            <person name="Chen C."/>
            <person name="Cichocki N."/>
            <person name="Clum A."/>
            <person name="Culley D."/>
            <person name="Crous P.W."/>
            <person name="Fauchery L."/>
            <person name="Girlanda M."/>
            <person name="Hayes R.D."/>
            <person name="Keri Z."/>
            <person name="LaButti K."/>
            <person name="Lipzen A."/>
            <person name="Lombard V."/>
            <person name="Magnuson J."/>
            <person name="Maillard F."/>
            <person name="Murat C."/>
            <person name="Nolan M."/>
            <person name="Ohm R.A."/>
            <person name="Pangilinan J."/>
            <person name="Pereira M.F."/>
            <person name="Perotto S."/>
            <person name="Peter M."/>
            <person name="Pfister S."/>
            <person name="Riley R."/>
            <person name="Sitrit Y."/>
            <person name="Stielow J.B."/>
            <person name="Szollosi G."/>
            <person name="Zifcakova L."/>
            <person name="Stursova M."/>
            <person name="Spatafora J.W."/>
            <person name="Tedersoo L."/>
            <person name="Vaario L.M."/>
            <person name="Yamada A."/>
            <person name="Yan M."/>
            <person name="Wang P."/>
            <person name="Xu J."/>
            <person name="Bruns T."/>
            <person name="Baldrian P."/>
            <person name="Vilgalys R."/>
            <person name="Dunand C."/>
            <person name="Henrissat B."/>
            <person name="Grigoriev I.V."/>
            <person name="Hibbett D."/>
            <person name="Nagy L.G."/>
            <person name="Martin F.M."/>
        </authorList>
    </citation>
    <scope>NUCLEOTIDE SEQUENCE</scope>
    <source>
        <strain evidence="1">P2</strain>
    </source>
</reference>
<protein>
    <submittedName>
        <fullName evidence="1">Uncharacterized protein</fullName>
    </submittedName>
</protein>
<reference evidence="1" key="1">
    <citation type="submission" date="2019-10" db="EMBL/GenBank/DDBJ databases">
        <authorList>
            <consortium name="DOE Joint Genome Institute"/>
            <person name="Kuo A."/>
            <person name="Miyauchi S."/>
            <person name="Kiss E."/>
            <person name="Drula E."/>
            <person name="Kohler A."/>
            <person name="Sanchez-Garcia M."/>
            <person name="Andreopoulos B."/>
            <person name="Barry K.W."/>
            <person name="Bonito G."/>
            <person name="Buee M."/>
            <person name="Carver A."/>
            <person name="Chen C."/>
            <person name="Cichocki N."/>
            <person name="Clum A."/>
            <person name="Culley D."/>
            <person name="Crous P.W."/>
            <person name="Fauchery L."/>
            <person name="Girlanda M."/>
            <person name="Hayes R."/>
            <person name="Keri Z."/>
            <person name="Labutti K."/>
            <person name="Lipzen A."/>
            <person name="Lombard V."/>
            <person name="Magnuson J."/>
            <person name="Maillard F."/>
            <person name="Morin E."/>
            <person name="Murat C."/>
            <person name="Nolan M."/>
            <person name="Ohm R."/>
            <person name="Pangilinan J."/>
            <person name="Pereira M."/>
            <person name="Perotto S."/>
            <person name="Peter M."/>
            <person name="Riley R."/>
            <person name="Sitrit Y."/>
            <person name="Stielow B."/>
            <person name="Szollosi G."/>
            <person name="Zifcakova L."/>
            <person name="Stursova M."/>
            <person name="Spatafora J.W."/>
            <person name="Tedersoo L."/>
            <person name="Vaario L.-M."/>
            <person name="Yamada A."/>
            <person name="Yan M."/>
            <person name="Wang P."/>
            <person name="Xu J."/>
            <person name="Bruns T."/>
            <person name="Baldrian P."/>
            <person name="Vilgalys R."/>
            <person name="Henrissat B."/>
            <person name="Grigoriev I.V."/>
            <person name="Hibbett D."/>
            <person name="Nagy L.G."/>
            <person name="Martin F.M."/>
        </authorList>
    </citation>
    <scope>NUCLEOTIDE SEQUENCE</scope>
    <source>
        <strain evidence="1">P2</strain>
    </source>
</reference>